<dbReference type="InterPro" id="IPR011049">
    <property type="entry name" value="Serralysin-like_metalloprot_C"/>
</dbReference>
<gene>
    <name evidence="1" type="ORF">TRN7648_02784</name>
</gene>
<evidence type="ECO:0000313" key="2">
    <source>
        <dbReference type="Proteomes" id="UP000054935"/>
    </source>
</evidence>
<organism evidence="1 2">
    <name type="scientific">Tropicibacter naphthalenivorans</name>
    <dbReference type="NCBI Taxonomy" id="441103"/>
    <lineage>
        <taxon>Bacteria</taxon>
        <taxon>Pseudomonadati</taxon>
        <taxon>Pseudomonadota</taxon>
        <taxon>Alphaproteobacteria</taxon>
        <taxon>Rhodobacterales</taxon>
        <taxon>Roseobacteraceae</taxon>
        <taxon>Tropicibacter</taxon>
    </lineage>
</organism>
<dbReference type="RefSeq" id="WP_058248283.1">
    <property type="nucleotide sequence ID" value="NZ_CYSE01000005.1"/>
</dbReference>
<dbReference type="InterPro" id="IPR018511">
    <property type="entry name" value="Hemolysin-typ_Ca-bd_CS"/>
</dbReference>
<dbReference type="Gene3D" id="2.150.10.10">
    <property type="entry name" value="Serralysin-like metalloprotease, C-terminal"/>
    <property type="match status" value="1"/>
</dbReference>
<proteinExistence type="predicted"/>
<keyword evidence="2" id="KW-1185">Reference proteome</keyword>
<dbReference type="AlphaFoldDB" id="A0A0P1H0Y0"/>
<sequence>MLYAGYSDVVIGTSTEITHTRSSSIDLFEGLYKFYQFYDDPTGATADALLDAGYSEAVQFGVSVAQVGFTASLKGVVIGMAVDKATEALIMAFRYIFNETPEQNFGTTDMLEGGDGNDLLVGDWGGDILYGGYGHDTLLGGQLSGFPEWRARQ</sequence>
<name>A0A0P1H0Y0_9RHOB</name>
<dbReference type="Proteomes" id="UP000054935">
    <property type="component" value="Unassembled WGS sequence"/>
</dbReference>
<dbReference type="PROSITE" id="PS00330">
    <property type="entry name" value="HEMOLYSIN_CALCIUM"/>
    <property type="match status" value="1"/>
</dbReference>
<accession>A0A0P1H0Y0</accession>
<evidence type="ECO:0000313" key="1">
    <source>
        <dbReference type="EMBL" id="CUH80064.1"/>
    </source>
</evidence>
<dbReference type="STRING" id="441103.TRN7648_02784"/>
<dbReference type="EMBL" id="CYSE01000005">
    <property type="protein sequence ID" value="CUH80064.1"/>
    <property type="molecule type" value="Genomic_DNA"/>
</dbReference>
<dbReference type="SUPFAM" id="SSF51120">
    <property type="entry name" value="beta-Roll"/>
    <property type="match status" value="1"/>
</dbReference>
<dbReference type="GO" id="GO:0005509">
    <property type="term" value="F:calcium ion binding"/>
    <property type="evidence" value="ECO:0007669"/>
    <property type="project" value="InterPro"/>
</dbReference>
<protein>
    <submittedName>
        <fullName evidence="1">Uncharacterized protein</fullName>
    </submittedName>
</protein>
<dbReference type="PRINTS" id="PR00313">
    <property type="entry name" value="CABNDNGRPT"/>
</dbReference>
<dbReference type="InterPro" id="IPR001343">
    <property type="entry name" value="Hemolysn_Ca-bd"/>
</dbReference>
<dbReference type="Pfam" id="PF00353">
    <property type="entry name" value="HemolysinCabind"/>
    <property type="match status" value="1"/>
</dbReference>
<reference evidence="1 2" key="1">
    <citation type="submission" date="2015-09" db="EMBL/GenBank/DDBJ databases">
        <authorList>
            <consortium name="Swine Surveillance"/>
        </authorList>
    </citation>
    <scope>NUCLEOTIDE SEQUENCE [LARGE SCALE GENOMIC DNA]</scope>
    <source>
        <strain evidence="1 2">CECT 7648</strain>
    </source>
</reference>